<dbReference type="InterPro" id="IPR050267">
    <property type="entry name" value="Anti-sigma-factor_SerPK"/>
</dbReference>
<protein>
    <submittedName>
        <fullName evidence="4">ATP-binding protein</fullName>
    </submittedName>
</protein>
<feature type="region of interest" description="Disordered" evidence="2">
    <location>
        <begin position="1"/>
        <end position="28"/>
    </location>
</feature>
<dbReference type="Pfam" id="PF13581">
    <property type="entry name" value="HATPase_c_2"/>
    <property type="match status" value="1"/>
</dbReference>
<evidence type="ECO:0000313" key="4">
    <source>
        <dbReference type="EMBL" id="MFC4608588.1"/>
    </source>
</evidence>
<proteinExistence type="predicted"/>
<evidence type="ECO:0000256" key="1">
    <source>
        <dbReference type="ARBA" id="ARBA00022527"/>
    </source>
</evidence>
<feature type="domain" description="Histidine kinase/HSP90-like ATPase" evidence="3">
    <location>
        <begin position="36"/>
        <end position="145"/>
    </location>
</feature>
<dbReference type="GO" id="GO:0005524">
    <property type="term" value="F:ATP binding"/>
    <property type="evidence" value="ECO:0007669"/>
    <property type="project" value="UniProtKB-KW"/>
</dbReference>
<keyword evidence="1" id="KW-0808">Transferase</keyword>
<keyword evidence="1" id="KW-0723">Serine/threonine-protein kinase</keyword>
<evidence type="ECO:0000313" key="5">
    <source>
        <dbReference type="Proteomes" id="UP001595993"/>
    </source>
</evidence>
<evidence type="ECO:0000259" key="3">
    <source>
        <dbReference type="Pfam" id="PF13581"/>
    </source>
</evidence>
<evidence type="ECO:0000256" key="2">
    <source>
        <dbReference type="SAM" id="MobiDB-lite"/>
    </source>
</evidence>
<dbReference type="Gene3D" id="3.30.565.10">
    <property type="entry name" value="Histidine kinase-like ATPase, C-terminal domain"/>
    <property type="match status" value="1"/>
</dbReference>
<keyword evidence="5" id="KW-1185">Reference proteome</keyword>
<gene>
    <name evidence="4" type="ORF">ACFO9E_12265</name>
</gene>
<dbReference type="EMBL" id="JBHSFE010000010">
    <property type="protein sequence ID" value="MFC4608588.1"/>
    <property type="molecule type" value="Genomic_DNA"/>
</dbReference>
<dbReference type="InterPro" id="IPR003594">
    <property type="entry name" value="HATPase_dom"/>
</dbReference>
<dbReference type="SUPFAM" id="SSF55874">
    <property type="entry name" value="ATPase domain of HSP90 chaperone/DNA topoisomerase II/histidine kinase"/>
    <property type="match status" value="1"/>
</dbReference>
<dbReference type="CDD" id="cd16936">
    <property type="entry name" value="HATPase_RsbW-like"/>
    <property type="match status" value="1"/>
</dbReference>
<reference evidence="5" key="1">
    <citation type="journal article" date="2019" name="Int. J. Syst. Evol. Microbiol.">
        <title>The Global Catalogue of Microorganisms (GCM) 10K type strain sequencing project: providing services to taxonomists for standard genome sequencing and annotation.</title>
        <authorList>
            <consortium name="The Broad Institute Genomics Platform"/>
            <consortium name="The Broad Institute Genome Sequencing Center for Infectious Disease"/>
            <person name="Wu L."/>
            <person name="Ma J."/>
        </authorList>
    </citation>
    <scope>NUCLEOTIDE SEQUENCE [LARGE SCALE GENOMIC DNA]</scope>
    <source>
        <strain evidence="5">CGMCC 4.7139</strain>
    </source>
</reference>
<keyword evidence="4" id="KW-0547">Nucleotide-binding</keyword>
<sequence>MTGRQGGAGPAASGHGREPGAGGDPGRRLLRRLGCADLTAVPEVRRALRELLRDWGTKDTVEVAELLAGELVTNALVHTDHGAVVTAGVDASTLRVEVRDFMAGLPVPPARAAHLDTHGRGLLLVQSLADAWGVRTHGVGKVVWFELHERPA</sequence>
<keyword evidence="1" id="KW-0418">Kinase</keyword>
<comment type="caution">
    <text evidence="4">The sequence shown here is derived from an EMBL/GenBank/DDBJ whole genome shotgun (WGS) entry which is preliminary data.</text>
</comment>
<dbReference type="RefSeq" id="WP_381194255.1">
    <property type="nucleotide sequence ID" value="NZ_JBHSFE010000010.1"/>
</dbReference>
<accession>A0ABV9G5Z2</accession>
<dbReference type="InterPro" id="IPR036890">
    <property type="entry name" value="HATPase_C_sf"/>
</dbReference>
<dbReference type="PANTHER" id="PTHR35526:SF3">
    <property type="entry name" value="ANTI-SIGMA-F FACTOR RSBW"/>
    <property type="match status" value="1"/>
</dbReference>
<keyword evidence="4" id="KW-0067">ATP-binding</keyword>
<organism evidence="4 5">
    <name type="scientific">Streptomyces maoxianensis</name>
    <dbReference type="NCBI Taxonomy" id="1459942"/>
    <lineage>
        <taxon>Bacteria</taxon>
        <taxon>Bacillati</taxon>
        <taxon>Actinomycetota</taxon>
        <taxon>Actinomycetes</taxon>
        <taxon>Kitasatosporales</taxon>
        <taxon>Streptomycetaceae</taxon>
        <taxon>Streptomyces</taxon>
    </lineage>
</organism>
<name>A0ABV9G5Z2_9ACTN</name>
<dbReference type="PANTHER" id="PTHR35526">
    <property type="entry name" value="ANTI-SIGMA-F FACTOR RSBW-RELATED"/>
    <property type="match status" value="1"/>
</dbReference>
<dbReference type="Proteomes" id="UP001595993">
    <property type="component" value="Unassembled WGS sequence"/>
</dbReference>